<dbReference type="InterPro" id="IPR052026">
    <property type="entry name" value="ExeA_AAA_ATPase_DNA-bind"/>
</dbReference>
<proteinExistence type="predicted"/>
<dbReference type="InterPro" id="IPR003593">
    <property type="entry name" value="AAA+_ATPase"/>
</dbReference>
<dbReference type="InterPro" id="IPR036366">
    <property type="entry name" value="PGBDSf"/>
</dbReference>
<protein>
    <submittedName>
        <fullName evidence="2">General secretion pathway protein A</fullName>
    </submittedName>
</protein>
<feature type="domain" description="AAA+ ATPase" evidence="1">
    <location>
        <begin position="42"/>
        <end position="187"/>
    </location>
</feature>
<dbReference type="InterPro" id="IPR027417">
    <property type="entry name" value="P-loop_NTPase"/>
</dbReference>
<sequence length="611" mass="67719">MYKSYFGFDESPFSITPDPKFIYMSRRHQDALAHLEYGLFETSGFVLLTGEVGTGKTALCRCMLEQLPATIDVAFILNPRQTALELLANICDELHISYPQDTSSIKVLIDLLNKYLLENHANGRRTILIIDEAQNLSDEVMEQIRLLTNLETSKHKLLQILLAGQPELQAMLDRPVLRQLTQRITARYHIAPLTLVETGAYIRHRMGVANVQRPIFSKSAISTVFKLCGGTPRLINIICDRALLGAYAQNADSINSKIVTQAAQEILPESTRSIFGPAARILAVAMLLVSFAVAAYSLRPWEQLELFKPSDESTVADSSASVIVPINPADNSPSIQKPPKESKAEDMEILAKAQTADVPELVRAPTDAEVSVSAAIKSNTEIQKSQLMEETTIAKDESHADTSASDLASILINQNCNSSSGTAISALFQLWGKEYKGQSGRTACDSARNEGLRCLHRSGTWNNLRRYNRPAIVELLNQDGNWQHLLVNEITEDSILLSCGDQSAKVTIGQADAHWFGEFLLLWQPPKQRLRFELGNKGSDVHLFREQIETALDIEHSTNDHTNEVFDKTLEEQVIQFQRTNLLQPDGVAGKDTIILLNTLAGDSSIPLLHP</sequence>
<dbReference type="PANTHER" id="PTHR35894">
    <property type="entry name" value="GENERAL SECRETION PATHWAY PROTEIN A-RELATED"/>
    <property type="match status" value="1"/>
</dbReference>
<dbReference type="SUPFAM" id="SSF52540">
    <property type="entry name" value="P-loop containing nucleoside triphosphate hydrolases"/>
    <property type="match status" value="1"/>
</dbReference>
<dbReference type="Gene3D" id="3.40.50.300">
    <property type="entry name" value="P-loop containing nucleotide triphosphate hydrolases"/>
    <property type="match status" value="1"/>
</dbReference>
<dbReference type="Gene3D" id="3.90.70.10">
    <property type="entry name" value="Cysteine proteinases"/>
    <property type="match status" value="1"/>
</dbReference>
<dbReference type="GO" id="GO:0016887">
    <property type="term" value="F:ATP hydrolysis activity"/>
    <property type="evidence" value="ECO:0007669"/>
    <property type="project" value="InterPro"/>
</dbReference>
<dbReference type="AlphaFoldDB" id="A0A3B1ATX9"/>
<dbReference type="CDD" id="cd00009">
    <property type="entry name" value="AAA"/>
    <property type="match status" value="1"/>
</dbReference>
<dbReference type="InterPro" id="IPR002477">
    <property type="entry name" value="Peptidoglycan-bd-like"/>
</dbReference>
<dbReference type="InterPro" id="IPR049945">
    <property type="entry name" value="AAA_22"/>
</dbReference>
<evidence type="ECO:0000313" key="2">
    <source>
        <dbReference type="EMBL" id="VAX07232.1"/>
    </source>
</evidence>
<organism evidence="2">
    <name type="scientific">hydrothermal vent metagenome</name>
    <dbReference type="NCBI Taxonomy" id="652676"/>
    <lineage>
        <taxon>unclassified sequences</taxon>
        <taxon>metagenomes</taxon>
        <taxon>ecological metagenomes</taxon>
    </lineage>
</organism>
<reference evidence="2" key="1">
    <citation type="submission" date="2018-06" db="EMBL/GenBank/DDBJ databases">
        <authorList>
            <person name="Zhirakovskaya E."/>
        </authorList>
    </citation>
    <scope>NUCLEOTIDE SEQUENCE</scope>
</reference>
<dbReference type="Pfam" id="PF01471">
    <property type="entry name" value="PG_binding_1"/>
    <property type="match status" value="1"/>
</dbReference>
<name>A0A3B1ATX9_9ZZZZ</name>
<gene>
    <name evidence="2" type="ORF">MNBD_GAMMA26-1090</name>
</gene>
<evidence type="ECO:0000259" key="1">
    <source>
        <dbReference type="SMART" id="SM00382"/>
    </source>
</evidence>
<dbReference type="Gene3D" id="1.10.101.10">
    <property type="entry name" value="PGBD-like superfamily/PGBD"/>
    <property type="match status" value="1"/>
</dbReference>
<accession>A0A3B1ATX9</accession>
<dbReference type="InterPro" id="IPR036365">
    <property type="entry name" value="PGBD-like_sf"/>
</dbReference>
<dbReference type="SMART" id="SM00382">
    <property type="entry name" value="AAA"/>
    <property type="match status" value="1"/>
</dbReference>
<dbReference type="SUPFAM" id="SSF47090">
    <property type="entry name" value="PGBD-like"/>
    <property type="match status" value="1"/>
</dbReference>
<dbReference type="PANTHER" id="PTHR35894:SF1">
    <property type="entry name" value="PHOSPHORIBULOKINASE _ URIDINE KINASE FAMILY"/>
    <property type="match status" value="1"/>
</dbReference>
<dbReference type="EMBL" id="UOFX01000022">
    <property type="protein sequence ID" value="VAX07232.1"/>
    <property type="molecule type" value="Genomic_DNA"/>
</dbReference>
<dbReference type="Pfam" id="PF13401">
    <property type="entry name" value="AAA_22"/>
    <property type="match status" value="1"/>
</dbReference>